<accession>A0A4C1TTS3</accession>
<sequence>MEGVRKHCCVKRSTLLGRRIERDRARVNAWHSNACACYRPARALATSSVRYSNARGREKERCTKVAEKLFYRSVTRTALNFHLCNAYSTVSSRIHPSNDN</sequence>
<dbReference type="AlphaFoldDB" id="A0A4C1TTS3"/>
<organism evidence="1 2">
    <name type="scientific">Eumeta variegata</name>
    <name type="common">Bagworm moth</name>
    <name type="synonym">Eumeta japonica</name>
    <dbReference type="NCBI Taxonomy" id="151549"/>
    <lineage>
        <taxon>Eukaryota</taxon>
        <taxon>Metazoa</taxon>
        <taxon>Ecdysozoa</taxon>
        <taxon>Arthropoda</taxon>
        <taxon>Hexapoda</taxon>
        <taxon>Insecta</taxon>
        <taxon>Pterygota</taxon>
        <taxon>Neoptera</taxon>
        <taxon>Endopterygota</taxon>
        <taxon>Lepidoptera</taxon>
        <taxon>Glossata</taxon>
        <taxon>Ditrysia</taxon>
        <taxon>Tineoidea</taxon>
        <taxon>Psychidae</taxon>
        <taxon>Oiketicinae</taxon>
        <taxon>Eumeta</taxon>
    </lineage>
</organism>
<comment type="caution">
    <text evidence="1">The sequence shown here is derived from an EMBL/GenBank/DDBJ whole genome shotgun (WGS) entry which is preliminary data.</text>
</comment>
<evidence type="ECO:0000313" key="2">
    <source>
        <dbReference type="Proteomes" id="UP000299102"/>
    </source>
</evidence>
<keyword evidence="2" id="KW-1185">Reference proteome</keyword>
<gene>
    <name evidence="1" type="ORF">EVAR_8759_1</name>
</gene>
<dbReference type="EMBL" id="BGZK01000087">
    <property type="protein sequence ID" value="GBP17397.1"/>
    <property type="molecule type" value="Genomic_DNA"/>
</dbReference>
<reference evidence="1 2" key="1">
    <citation type="journal article" date="2019" name="Commun. Biol.">
        <title>The bagworm genome reveals a unique fibroin gene that provides high tensile strength.</title>
        <authorList>
            <person name="Kono N."/>
            <person name="Nakamura H."/>
            <person name="Ohtoshi R."/>
            <person name="Tomita M."/>
            <person name="Numata K."/>
            <person name="Arakawa K."/>
        </authorList>
    </citation>
    <scope>NUCLEOTIDE SEQUENCE [LARGE SCALE GENOMIC DNA]</scope>
</reference>
<dbReference type="Proteomes" id="UP000299102">
    <property type="component" value="Unassembled WGS sequence"/>
</dbReference>
<proteinExistence type="predicted"/>
<evidence type="ECO:0000313" key="1">
    <source>
        <dbReference type="EMBL" id="GBP17397.1"/>
    </source>
</evidence>
<name>A0A4C1TTS3_EUMVA</name>
<protein>
    <submittedName>
        <fullName evidence="1">Uncharacterized protein</fullName>
    </submittedName>
</protein>